<dbReference type="InterPro" id="IPR011989">
    <property type="entry name" value="ARM-like"/>
</dbReference>
<protein>
    <submittedName>
        <fullName evidence="1">Uncharacterized protein</fullName>
    </submittedName>
</protein>
<accession>A0A7S2GR33</accession>
<sequence length="119" mass="12817">MECATQVARDLSLETGGDRALEQAGAIPYLVQQVGEGTDQASENSVRALAHLASVSDDCRSTITHQLISVRHAATSIALDTKVAQRATRALREMNAEEDEQSAQAVGMAILLFRIHSRD</sequence>
<evidence type="ECO:0000313" key="1">
    <source>
        <dbReference type="EMBL" id="CAD9464286.1"/>
    </source>
</evidence>
<dbReference type="Gene3D" id="1.25.10.10">
    <property type="entry name" value="Leucine-rich Repeat Variant"/>
    <property type="match status" value="1"/>
</dbReference>
<name>A0A7S2GR33_9EUKA</name>
<organism evidence="1">
    <name type="scientific">Haptolina brevifila</name>
    <dbReference type="NCBI Taxonomy" id="156173"/>
    <lineage>
        <taxon>Eukaryota</taxon>
        <taxon>Haptista</taxon>
        <taxon>Haptophyta</taxon>
        <taxon>Prymnesiophyceae</taxon>
        <taxon>Prymnesiales</taxon>
        <taxon>Prymnesiaceae</taxon>
        <taxon>Haptolina</taxon>
    </lineage>
</organism>
<gene>
    <name evidence="1" type="ORF">CBRE1094_LOCUS20737</name>
</gene>
<proteinExistence type="predicted"/>
<reference evidence="1" key="1">
    <citation type="submission" date="2021-01" db="EMBL/GenBank/DDBJ databases">
        <authorList>
            <person name="Corre E."/>
            <person name="Pelletier E."/>
            <person name="Niang G."/>
            <person name="Scheremetjew M."/>
            <person name="Finn R."/>
            <person name="Kale V."/>
            <person name="Holt S."/>
            <person name="Cochrane G."/>
            <person name="Meng A."/>
            <person name="Brown T."/>
            <person name="Cohen L."/>
        </authorList>
    </citation>
    <scope>NUCLEOTIDE SEQUENCE</scope>
    <source>
        <strain evidence="1">UTEX LB 985</strain>
    </source>
</reference>
<dbReference type="EMBL" id="HBGU01037912">
    <property type="protein sequence ID" value="CAD9464286.1"/>
    <property type="molecule type" value="Transcribed_RNA"/>
</dbReference>
<dbReference type="AlphaFoldDB" id="A0A7S2GR33"/>
<dbReference type="SUPFAM" id="SSF48371">
    <property type="entry name" value="ARM repeat"/>
    <property type="match status" value="1"/>
</dbReference>
<dbReference type="InterPro" id="IPR016024">
    <property type="entry name" value="ARM-type_fold"/>
</dbReference>